<accession>A0A7S0M3R1</accession>
<organism evidence="3">
    <name type="scientific">Cryptomonas curvata</name>
    <dbReference type="NCBI Taxonomy" id="233186"/>
    <lineage>
        <taxon>Eukaryota</taxon>
        <taxon>Cryptophyceae</taxon>
        <taxon>Cryptomonadales</taxon>
        <taxon>Cryptomonadaceae</taxon>
        <taxon>Cryptomonas</taxon>
    </lineage>
</organism>
<dbReference type="InterPro" id="IPR011008">
    <property type="entry name" value="Dimeric_a/b-barrel"/>
</dbReference>
<name>A0A7S0M3R1_9CRYP</name>
<gene>
    <name evidence="3" type="ORF">CCUR1050_LOCUS5999</name>
</gene>
<feature type="signal peptide" evidence="1">
    <location>
        <begin position="1"/>
        <end position="22"/>
    </location>
</feature>
<evidence type="ECO:0000259" key="2">
    <source>
        <dbReference type="PROSITE" id="PS51725"/>
    </source>
</evidence>
<evidence type="ECO:0000256" key="1">
    <source>
        <dbReference type="SAM" id="SignalP"/>
    </source>
</evidence>
<dbReference type="SUPFAM" id="SSF54909">
    <property type="entry name" value="Dimeric alpha+beta barrel"/>
    <property type="match status" value="2"/>
</dbReference>
<feature type="domain" description="ABM" evidence="2">
    <location>
        <begin position="236"/>
        <end position="334"/>
    </location>
</feature>
<feature type="chain" id="PRO_5030582316" description="ABM domain-containing protein" evidence="1">
    <location>
        <begin position="23"/>
        <end position="347"/>
    </location>
</feature>
<sequence>MVQSNFLLFWFVASLTACCVHSYLASSRLCFQHSLLRLYPRHSATTKPISSKIGNRREISKSIFLTIAAKETQTSKDLELPTERYVVFNRFQTRDGAGPKFEKRWAERKSSLATTEGFRFFTLLRRADDVKSTDGKTFSYPVGTPDYMSMSVWETKDHWRKSNAFKEAHGGGSIGGLLSALVSSLFVLKGPPSLAMWDGILPISTPLASSPIVYKGRDDEGRAVADGASPLPEECFVAMNRFAVRADAAAAFERRWAERESSLQGTAGFVGFMILRRDQTADDGVNYSTCTVWADRAAFEAWRDGPSVATHQRAQAAGKAPISELLTGPPQPAFWHGVLALQTPLGI</sequence>
<dbReference type="PANTHER" id="PTHR34474">
    <property type="entry name" value="SIGNAL TRANSDUCTION PROTEIN TRAP"/>
    <property type="match status" value="1"/>
</dbReference>
<dbReference type="InterPro" id="IPR007138">
    <property type="entry name" value="ABM_dom"/>
</dbReference>
<dbReference type="AlphaFoldDB" id="A0A7S0M3R1"/>
<dbReference type="Pfam" id="PF03992">
    <property type="entry name" value="ABM"/>
    <property type="match status" value="2"/>
</dbReference>
<reference evidence="3" key="1">
    <citation type="submission" date="2021-01" db="EMBL/GenBank/DDBJ databases">
        <authorList>
            <person name="Corre E."/>
            <person name="Pelletier E."/>
            <person name="Niang G."/>
            <person name="Scheremetjew M."/>
            <person name="Finn R."/>
            <person name="Kale V."/>
            <person name="Holt S."/>
            <person name="Cochrane G."/>
            <person name="Meng A."/>
            <person name="Brown T."/>
            <person name="Cohen L."/>
        </authorList>
    </citation>
    <scope>NUCLEOTIDE SEQUENCE</scope>
    <source>
        <strain evidence="3">CCAP979/52</strain>
    </source>
</reference>
<proteinExistence type="predicted"/>
<dbReference type="InterPro" id="IPR050404">
    <property type="entry name" value="Heme-degrading_MO"/>
</dbReference>
<dbReference type="EMBL" id="HBEZ01010940">
    <property type="protein sequence ID" value="CAD8628320.1"/>
    <property type="molecule type" value="Transcribed_RNA"/>
</dbReference>
<evidence type="ECO:0000313" key="3">
    <source>
        <dbReference type="EMBL" id="CAD8628320.1"/>
    </source>
</evidence>
<keyword evidence="1" id="KW-0732">Signal</keyword>
<dbReference type="Gene3D" id="3.30.70.100">
    <property type="match status" value="2"/>
</dbReference>
<dbReference type="PROSITE" id="PS51725">
    <property type="entry name" value="ABM"/>
    <property type="match status" value="1"/>
</dbReference>
<dbReference type="PANTHER" id="PTHR34474:SF2">
    <property type="entry name" value="SIGNAL TRANSDUCTION PROTEIN TRAP"/>
    <property type="match status" value="1"/>
</dbReference>
<protein>
    <recommendedName>
        <fullName evidence="2">ABM domain-containing protein</fullName>
    </recommendedName>
</protein>